<reference evidence="4 5" key="1">
    <citation type="submission" date="2018-01" db="EMBL/GenBank/DDBJ databases">
        <title>Draft genome sequence of Jiangella sp. GTF31.</title>
        <authorList>
            <person name="Sahin N."/>
            <person name="Ay H."/>
            <person name="Saygin H."/>
        </authorList>
    </citation>
    <scope>NUCLEOTIDE SEQUENCE [LARGE SCALE GENOMIC DNA]</scope>
    <source>
        <strain evidence="4 5">GTF31</strain>
    </source>
</reference>
<dbReference type="PANTHER" id="PTHR43877">
    <property type="entry name" value="AMINOALKYLPHOSPHONATE N-ACETYLTRANSFERASE-RELATED-RELATED"/>
    <property type="match status" value="1"/>
</dbReference>
<sequence>MASVSIGADAEEFWRLAGAWLVAEPVLHSVLLTTVERERRGGSGGVFALLTEDGGAGPAGVAVWTPPFRAYVSAAPADAELLALALLDSSPEITGVTGGSDEAAAFARAWTGRTGGTATVAMNQRLFELSAVVPPPRPAPGVARLAGPGDRELLVAWTVAFEQESNAAPGASVAERVVDLMLADGRAWLWDDDGPACFVGVSPTVAAVARVAPVYTPPQRRRRGYASALVAAVSQAVLDAGARRCALYTDLANPTANHVYTALGYRPVADVTAYEFGPAQGVG</sequence>
<dbReference type="InterPro" id="IPR013653">
    <property type="entry name" value="GCN5-like_dom"/>
</dbReference>
<dbReference type="Pfam" id="PF08445">
    <property type="entry name" value="FR47"/>
    <property type="match status" value="1"/>
</dbReference>
<evidence type="ECO:0000256" key="2">
    <source>
        <dbReference type="ARBA" id="ARBA00023315"/>
    </source>
</evidence>
<gene>
    <name evidence="4" type="ORF">C1I92_12420</name>
</gene>
<dbReference type="PROSITE" id="PS51186">
    <property type="entry name" value="GNAT"/>
    <property type="match status" value="1"/>
</dbReference>
<dbReference type="RefSeq" id="WP_111254977.1">
    <property type="nucleotide sequence ID" value="NZ_POTW01000025.1"/>
</dbReference>
<dbReference type="Gene3D" id="3.40.630.30">
    <property type="match status" value="1"/>
</dbReference>
<dbReference type="InterPro" id="IPR050832">
    <property type="entry name" value="Bact_Acetyltransf"/>
</dbReference>
<proteinExistence type="predicted"/>
<evidence type="ECO:0000313" key="4">
    <source>
        <dbReference type="EMBL" id="PZF83408.1"/>
    </source>
</evidence>
<protein>
    <submittedName>
        <fullName evidence="4">GNAT family N-acetyltransferase</fullName>
    </submittedName>
</protein>
<dbReference type="Proteomes" id="UP000248764">
    <property type="component" value="Unassembled WGS sequence"/>
</dbReference>
<feature type="domain" description="N-acetyltransferase" evidence="3">
    <location>
        <begin position="141"/>
        <end position="283"/>
    </location>
</feature>
<evidence type="ECO:0000259" key="3">
    <source>
        <dbReference type="PROSITE" id="PS51186"/>
    </source>
</evidence>
<dbReference type="PANTHER" id="PTHR43877:SF1">
    <property type="entry name" value="ACETYLTRANSFERASE"/>
    <property type="match status" value="1"/>
</dbReference>
<keyword evidence="2" id="KW-0012">Acyltransferase</keyword>
<dbReference type="InterPro" id="IPR016181">
    <property type="entry name" value="Acyl_CoA_acyltransferase"/>
</dbReference>
<comment type="caution">
    <text evidence="4">The sequence shown here is derived from an EMBL/GenBank/DDBJ whole genome shotgun (WGS) entry which is preliminary data.</text>
</comment>
<keyword evidence="5" id="KW-1185">Reference proteome</keyword>
<dbReference type="SUPFAM" id="SSF55729">
    <property type="entry name" value="Acyl-CoA N-acyltransferases (Nat)"/>
    <property type="match status" value="1"/>
</dbReference>
<organism evidence="4 5">
    <name type="scientific">Jiangella anatolica</name>
    <dbReference type="NCBI Taxonomy" id="2670374"/>
    <lineage>
        <taxon>Bacteria</taxon>
        <taxon>Bacillati</taxon>
        <taxon>Actinomycetota</taxon>
        <taxon>Actinomycetes</taxon>
        <taxon>Jiangellales</taxon>
        <taxon>Jiangellaceae</taxon>
        <taxon>Jiangella</taxon>
    </lineage>
</organism>
<accession>A0A2W2BTR0</accession>
<dbReference type="GO" id="GO:0016747">
    <property type="term" value="F:acyltransferase activity, transferring groups other than amino-acyl groups"/>
    <property type="evidence" value="ECO:0007669"/>
    <property type="project" value="InterPro"/>
</dbReference>
<evidence type="ECO:0000313" key="5">
    <source>
        <dbReference type="Proteomes" id="UP000248764"/>
    </source>
</evidence>
<keyword evidence="1 4" id="KW-0808">Transferase</keyword>
<evidence type="ECO:0000256" key="1">
    <source>
        <dbReference type="ARBA" id="ARBA00022679"/>
    </source>
</evidence>
<dbReference type="InterPro" id="IPR000182">
    <property type="entry name" value="GNAT_dom"/>
</dbReference>
<dbReference type="AlphaFoldDB" id="A0A2W2BTR0"/>
<dbReference type="EMBL" id="POTW01000025">
    <property type="protein sequence ID" value="PZF83408.1"/>
    <property type="molecule type" value="Genomic_DNA"/>
</dbReference>
<name>A0A2W2BTR0_9ACTN</name>